<protein>
    <submittedName>
        <fullName evidence="1">Uncharacterized nucleotidyltransferase</fullName>
    </submittedName>
</protein>
<organism evidence="1 2">
    <name type="scientific">Krasilnikoviella flava</name>
    <dbReference type="NCBI Taxonomy" id="526729"/>
    <lineage>
        <taxon>Bacteria</taxon>
        <taxon>Bacillati</taxon>
        <taxon>Actinomycetota</taxon>
        <taxon>Actinomycetes</taxon>
        <taxon>Micrococcales</taxon>
        <taxon>Promicromonosporaceae</taxon>
        <taxon>Krasilnikoviella</taxon>
    </lineage>
</organism>
<dbReference type="GO" id="GO:0016740">
    <property type="term" value="F:transferase activity"/>
    <property type="evidence" value="ECO:0007669"/>
    <property type="project" value="UniProtKB-KW"/>
</dbReference>
<proteinExistence type="predicted"/>
<dbReference type="AlphaFoldDB" id="A0A1T5IE03"/>
<dbReference type="Proteomes" id="UP000189777">
    <property type="component" value="Unassembled WGS sequence"/>
</dbReference>
<reference evidence="1 2" key="1">
    <citation type="submission" date="2017-02" db="EMBL/GenBank/DDBJ databases">
        <authorList>
            <person name="Peterson S.W."/>
        </authorList>
    </citation>
    <scope>NUCLEOTIDE SEQUENCE [LARGE SCALE GENOMIC DNA]</scope>
    <source>
        <strain evidence="1 2">DSM 21481</strain>
    </source>
</reference>
<accession>A0A1T5IE03</accession>
<evidence type="ECO:0000313" key="1">
    <source>
        <dbReference type="EMBL" id="SKC37325.1"/>
    </source>
</evidence>
<sequence length="385" mass="41322">MRRPLAQILLDSVAPAGRASTGSSSGSLDGIRLEHLADAAQDHRVLPAVAKHVAGRPDCPERWRAPLRRARDEQVVRHLGALAELAVLGAALDRAGVPWVVAKGPTAAALWPAPDMREYYDLDLYVPRAGFRAAVEALDAAGCTGVDRNWPLMVRERRAEYAMRGPLGVHLDLHWDFAVPHALRRSFRTDPEAMIARRRTVALGGGRVVPTFDPVDSVLVLAFHAAQAGAGRLLWLVDVAAAVAACDGARQEIGPRARAMRIEAPVALVVDRAARVLGGHGEESLGGTGLRVPTVLRGAAAALDRRRGFPDLPGDPHRGGRLYAGARPRAWGTTTALVGHAVAQRRIDRALRRGLPDAGEKALRLDVPDERAREGYLRFVDSGVG</sequence>
<dbReference type="Pfam" id="PF14907">
    <property type="entry name" value="NTP_transf_5"/>
    <property type="match status" value="1"/>
</dbReference>
<keyword evidence="2" id="KW-1185">Reference proteome</keyword>
<evidence type="ECO:0000313" key="2">
    <source>
        <dbReference type="Proteomes" id="UP000189777"/>
    </source>
</evidence>
<dbReference type="InterPro" id="IPR039498">
    <property type="entry name" value="NTP_transf_5"/>
</dbReference>
<keyword evidence="1" id="KW-0808">Transferase</keyword>
<name>A0A1T5IE03_9MICO</name>
<gene>
    <name evidence="1" type="ORF">SAMN04324258_0386</name>
</gene>
<dbReference type="EMBL" id="FUZQ01000001">
    <property type="protein sequence ID" value="SKC37325.1"/>
    <property type="molecule type" value="Genomic_DNA"/>
</dbReference>
<dbReference type="Gene3D" id="3.30.460.40">
    <property type="match status" value="1"/>
</dbReference>